<dbReference type="EMBL" id="LR797103">
    <property type="protein sequence ID" value="CAB4187223.1"/>
    <property type="molecule type" value="Genomic_DNA"/>
</dbReference>
<evidence type="ECO:0000313" key="1">
    <source>
        <dbReference type="EMBL" id="CAB4171967.1"/>
    </source>
</evidence>
<protein>
    <submittedName>
        <fullName evidence="1">Uncharacterized protein</fullName>
    </submittedName>
</protein>
<evidence type="ECO:0000313" key="3">
    <source>
        <dbReference type="EMBL" id="CAB4200588.1"/>
    </source>
</evidence>
<reference evidence="1" key="1">
    <citation type="submission" date="2020-05" db="EMBL/GenBank/DDBJ databases">
        <authorList>
            <person name="Chiriac C."/>
            <person name="Salcher M."/>
            <person name="Ghai R."/>
            <person name="Kavagutti S V."/>
        </authorList>
    </citation>
    <scope>NUCLEOTIDE SEQUENCE</scope>
</reference>
<accession>A0A6J5PLQ2</accession>
<dbReference type="EMBL" id="LR796875">
    <property type="protein sequence ID" value="CAB4171967.1"/>
    <property type="molecule type" value="Genomic_DNA"/>
</dbReference>
<gene>
    <name evidence="2" type="ORF">UFOVP1156_5</name>
    <name evidence="3" type="ORF">UFOVP1346_49</name>
    <name evidence="1" type="ORF">UFOVP921_29</name>
</gene>
<sequence>MEAFERIQHYGQERQDAQALADARWESCLELIGQARKEGYSMEAIANAIGVSRQQLYSRLDSWEGELEPTR</sequence>
<name>A0A6J5PLQ2_9CAUD</name>
<proteinExistence type="predicted"/>
<dbReference type="EMBL" id="LR797295">
    <property type="protein sequence ID" value="CAB4200588.1"/>
    <property type="molecule type" value="Genomic_DNA"/>
</dbReference>
<evidence type="ECO:0000313" key="2">
    <source>
        <dbReference type="EMBL" id="CAB4187223.1"/>
    </source>
</evidence>
<organism evidence="1">
    <name type="scientific">uncultured Caudovirales phage</name>
    <dbReference type="NCBI Taxonomy" id="2100421"/>
    <lineage>
        <taxon>Viruses</taxon>
        <taxon>Duplodnaviria</taxon>
        <taxon>Heunggongvirae</taxon>
        <taxon>Uroviricota</taxon>
        <taxon>Caudoviricetes</taxon>
        <taxon>Peduoviridae</taxon>
        <taxon>Maltschvirus</taxon>
        <taxon>Maltschvirus maltsch</taxon>
    </lineage>
</organism>